<evidence type="ECO:0000313" key="2">
    <source>
        <dbReference type="EMBL" id="JAG02980.1"/>
    </source>
</evidence>
<dbReference type="AlphaFoldDB" id="A0A0A9WDM9"/>
<accession>A0A0A9WDM9</accession>
<feature type="compositionally biased region" description="Low complexity" evidence="1">
    <location>
        <begin position="306"/>
        <end position="318"/>
    </location>
</feature>
<feature type="region of interest" description="Disordered" evidence="1">
    <location>
        <begin position="283"/>
        <end position="323"/>
    </location>
</feature>
<feature type="non-terminal residue" evidence="2">
    <location>
        <position position="1"/>
    </location>
</feature>
<gene>
    <name evidence="2" type="ORF">CM83_99421</name>
</gene>
<feature type="region of interest" description="Disordered" evidence="1">
    <location>
        <begin position="428"/>
        <end position="452"/>
    </location>
</feature>
<reference evidence="2" key="1">
    <citation type="journal article" date="2014" name="PLoS ONE">
        <title>Transcriptome-Based Identification of ABC Transporters in the Western Tarnished Plant Bug Lygus hesperus.</title>
        <authorList>
            <person name="Hull J.J."/>
            <person name="Chaney K."/>
            <person name="Geib S.M."/>
            <person name="Fabrick J.A."/>
            <person name="Brent C.S."/>
            <person name="Walsh D."/>
            <person name="Lavine L.C."/>
        </authorList>
    </citation>
    <scope>NUCLEOTIDE SEQUENCE</scope>
</reference>
<feature type="region of interest" description="Disordered" evidence="1">
    <location>
        <begin position="104"/>
        <end position="125"/>
    </location>
</feature>
<feature type="non-terminal residue" evidence="2">
    <location>
        <position position="486"/>
    </location>
</feature>
<reference evidence="2" key="2">
    <citation type="submission" date="2014-07" db="EMBL/GenBank/DDBJ databases">
        <authorList>
            <person name="Hull J."/>
        </authorList>
    </citation>
    <scope>NUCLEOTIDE SEQUENCE</scope>
</reference>
<name>A0A0A9WDM9_LYGHE</name>
<evidence type="ECO:0000256" key="1">
    <source>
        <dbReference type="SAM" id="MobiDB-lite"/>
    </source>
</evidence>
<sequence length="486" mass="54734">VLSGLAKRCSYYSSTMFPMYINNNFHTKVSLKKLMEVIEDYSNVMAKEADELLAYVQKSMDDRDLAGLITSTVTIQIGSSEVMGGAQDDVLSIFFSPEVKQLGRKKRDPDAGGERTSAGDVAEGVSEELDRVPSPIYRMWEGLPRPEIEEHMHPDSEAEFLSSYKFRGPLCNYLEKSDIPQDLQGASQWLIQYLLTVAKLMLAKVKEIETGLSIAVLKDMAEEEVVQTSVAFKETAAQRKETTASKVLAKYLSERQPSRVEKIEKDEKVERIRDSRISGFLKEQVDEEESADDVEEEELLDRDRPSVSSELESSFSPPKQESPEELEAFADLLHQLDNMTTIPSKFKLKQDLTAQYVIRKTSQVIQQNNLVQLENTALEIFMNKLHITINYHMVDGSDNNRPTWGQILSDSLFRLHVFKAETASMSNKDNTDSINISSDKGTPSQSISSSIVDTDTMDSVSVSVHELSRYMYTPPTEVISFEPLTS</sequence>
<feature type="compositionally biased region" description="Acidic residues" evidence="1">
    <location>
        <begin position="285"/>
        <end position="300"/>
    </location>
</feature>
<proteinExistence type="predicted"/>
<protein>
    <submittedName>
        <fullName evidence="2">Uncharacterized protein</fullName>
    </submittedName>
</protein>
<organism evidence="2">
    <name type="scientific">Lygus hesperus</name>
    <name type="common">Western plant bug</name>
    <dbReference type="NCBI Taxonomy" id="30085"/>
    <lineage>
        <taxon>Eukaryota</taxon>
        <taxon>Metazoa</taxon>
        <taxon>Ecdysozoa</taxon>
        <taxon>Arthropoda</taxon>
        <taxon>Hexapoda</taxon>
        <taxon>Insecta</taxon>
        <taxon>Pterygota</taxon>
        <taxon>Neoptera</taxon>
        <taxon>Paraneoptera</taxon>
        <taxon>Hemiptera</taxon>
        <taxon>Heteroptera</taxon>
        <taxon>Panheteroptera</taxon>
        <taxon>Cimicomorpha</taxon>
        <taxon>Miridae</taxon>
        <taxon>Mirini</taxon>
        <taxon>Lygus</taxon>
    </lineage>
</organism>
<dbReference type="EMBL" id="GBHO01040624">
    <property type="protein sequence ID" value="JAG02980.1"/>
    <property type="molecule type" value="Transcribed_RNA"/>
</dbReference>